<accession>A0AAU9PFN2</accession>
<evidence type="ECO:0000313" key="1">
    <source>
        <dbReference type="EMBL" id="CAH1449180.1"/>
    </source>
</evidence>
<comment type="caution">
    <text evidence="1">The sequence shown here is derived from an EMBL/GenBank/DDBJ whole genome shotgun (WGS) entry which is preliminary data.</text>
</comment>
<organism evidence="1 2">
    <name type="scientific">Lactuca virosa</name>
    <dbReference type="NCBI Taxonomy" id="75947"/>
    <lineage>
        <taxon>Eukaryota</taxon>
        <taxon>Viridiplantae</taxon>
        <taxon>Streptophyta</taxon>
        <taxon>Embryophyta</taxon>
        <taxon>Tracheophyta</taxon>
        <taxon>Spermatophyta</taxon>
        <taxon>Magnoliopsida</taxon>
        <taxon>eudicotyledons</taxon>
        <taxon>Gunneridae</taxon>
        <taxon>Pentapetalae</taxon>
        <taxon>asterids</taxon>
        <taxon>campanulids</taxon>
        <taxon>Asterales</taxon>
        <taxon>Asteraceae</taxon>
        <taxon>Cichorioideae</taxon>
        <taxon>Cichorieae</taxon>
        <taxon>Lactucinae</taxon>
        <taxon>Lactuca</taxon>
    </lineage>
</organism>
<dbReference type="EMBL" id="CAKMRJ010005634">
    <property type="protein sequence ID" value="CAH1449180.1"/>
    <property type="molecule type" value="Genomic_DNA"/>
</dbReference>
<dbReference type="AlphaFoldDB" id="A0AAU9PFN2"/>
<proteinExistence type="predicted"/>
<keyword evidence="2" id="KW-1185">Reference proteome</keyword>
<sequence length="236" mass="27329">MKWLKDYQDLEVSLIGDYQLTSGRTRHIQMLYEFGITSTFLPNITNPNITPNYISQSSSLSFTIPPSPKTLKGLNITFKYTITEEKHLWPIFAKITNTTKGLDLIYNPMVFGKPKFNEVAIWLSHWSMGNLLDIGDKVNVCFIVENGLEVHECGAKLVYANEDDDMENNMEWEESLLGDLSRFKLSTETYYLCRRDFFKSMEVDGPTPSWFRDSVGYKIDYTEIQGWRKTGRSQKP</sequence>
<dbReference type="Proteomes" id="UP001157418">
    <property type="component" value="Unassembled WGS sequence"/>
</dbReference>
<gene>
    <name evidence="1" type="ORF">LVIROSA_LOCUS34681</name>
</gene>
<name>A0AAU9PFN2_9ASTR</name>
<protein>
    <submittedName>
        <fullName evidence="1">Uncharacterized protein</fullName>
    </submittedName>
</protein>
<reference evidence="1 2" key="1">
    <citation type="submission" date="2022-01" db="EMBL/GenBank/DDBJ databases">
        <authorList>
            <person name="Xiong W."/>
            <person name="Schranz E."/>
        </authorList>
    </citation>
    <scope>NUCLEOTIDE SEQUENCE [LARGE SCALE GENOMIC DNA]</scope>
</reference>
<evidence type="ECO:0000313" key="2">
    <source>
        <dbReference type="Proteomes" id="UP001157418"/>
    </source>
</evidence>